<proteinExistence type="predicted"/>
<dbReference type="Proteomes" id="UP001604277">
    <property type="component" value="Unassembled WGS sequence"/>
</dbReference>
<sequence>MLYPVAVHSRFEHSRGVYWLASEAIDRLKTSQQGNSTFPVKLLLVKPIEVRHPCDWLRHWWMKSMMKKSLMFQITLSGPVNDPAKLPKWNYDGSSTGQASGEDSELVSQFQLTKRHSAAKIFSHPDVVAEEPWYKNMGEDYKLIAAITPNTTNWTAKVVVLEKTSARTAYHSPTKYQNVVLMDMEGSQSQQNLTAHSASMPQLN</sequence>
<evidence type="ECO:0000256" key="1">
    <source>
        <dbReference type="ARBA" id="ARBA00004496"/>
    </source>
</evidence>
<keyword evidence="4" id="KW-1185">Reference proteome</keyword>
<comment type="caution">
    <text evidence="3">The sequence shown here is derived from an EMBL/GenBank/DDBJ whole genome shotgun (WGS) entry which is preliminary data.</text>
</comment>
<keyword evidence="2" id="KW-0963">Cytoplasm</keyword>
<dbReference type="InterPro" id="IPR050292">
    <property type="entry name" value="Glutamine_Synthetase"/>
</dbReference>
<evidence type="ECO:0000313" key="4">
    <source>
        <dbReference type="Proteomes" id="UP001604277"/>
    </source>
</evidence>
<organism evidence="3 4">
    <name type="scientific">Forsythia ovata</name>
    <dbReference type="NCBI Taxonomy" id="205694"/>
    <lineage>
        <taxon>Eukaryota</taxon>
        <taxon>Viridiplantae</taxon>
        <taxon>Streptophyta</taxon>
        <taxon>Embryophyta</taxon>
        <taxon>Tracheophyta</taxon>
        <taxon>Spermatophyta</taxon>
        <taxon>Magnoliopsida</taxon>
        <taxon>eudicotyledons</taxon>
        <taxon>Gunneridae</taxon>
        <taxon>Pentapetalae</taxon>
        <taxon>asterids</taxon>
        <taxon>lamiids</taxon>
        <taxon>Lamiales</taxon>
        <taxon>Oleaceae</taxon>
        <taxon>Forsythieae</taxon>
        <taxon>Forsythia</taxon>
    </lineage>
</organism>
<dbReference type="PANTHER" id="PTHR20852">
    <property type="entry name" value="GLUTAMINE SYNTHETASE"/>
    <property type="match status" value="1"/>
</dbReference>
<dbReference type="EMBL" id="JBFOLJ010000010">
    <property type="protein sequence ID" value="KAL2501113.1"/>
    <property type="molecule type" value="Genomic_DNA"/>
</dbReference>
<dbReference type="Gene3D" id="1.10.3210.10">
    <property type="entry name" value="Hypothetical protein af1432"/>
    <property type="match status" value="1"/>
</dbReference>
<name>A0ABD1SMX3_9LAMI</name>
<dbReference type="InterPro" id="IPR036651">
    <property type="entry name" value="Gln_synt_N_sf"/>
</dbReference>
<dbReference type="SUPFAM" id="SSF109604">
    <property type="entry name" value="HD-domain/PDEase-like"/>
    <property type="match status" value="1"/>
</dbReference>
<accession>A0ABD1SMX3</accession>
<dbReference type="AlphaFoldDB" id="A0ABD1SMX3"/>
<dbReference type="GO" id="GO:0005737">
    <property type="term" value="C:cytoplasm"/>
    <property type="evidence" value="ECO:0007669"/>
    <property type="project" value="UniProtKB-SubCell"/>
</dbReference>
<evidence type="ECO:0000256" key="2">
    <source>
        <dbReference type="ARBA" id="ARBA00022490"/>
    </source>
</evidence>
<gene>
    <name evidence="3" type="ORF">Fot_34961</name>
</gene>
<comment type="subcellular location">
    <subcellularLocation>
        <location evidence="1">Cytoplasm</location>
    </subcellularLocation>
</comment>
<protein>
    <submittedName>
        <fullName evidence="3">Glutamine synthetase</fullName>
    </submittedName>
</protein>
<evidence type="ECO:0000313" key="3">
    <source>
        <dbReference type="EMBL" id="KAL2501113.1"/>
    </source>
</evidence>
<dbReference type="Gene3D" id="3.10.20.70">
    <property type="entry name" value="Glutamine synthetase, N-terminal domain"/>
    <property type="match status" value="1"/>
</dbReference>
<dbReference type="PANTHER" id="PTHR20852:SF93">
    <property type="entry name" value="GLUTAMINE SYNTHETASE CYTOSOLIC ISOZYME 1-1"/>
    <property type="match status" value="1"/>
</dbReference>
<reference evidence="4" key="1">
    <citation type="submission" date="2024-07" db="EMBL/GenBank/DDBJ databases">
        <title>Two chromosome-level genome assemblies of Korean endemic species Abeliophyllum distichum and Forsythia ovata (Oleaceae).</title>
        <authorList>
            <person name="Jang H."/>
        </authorList>
    </citation>
    <scope>NUCLEOTIDE SEQUENCE [LARGE SCALE GENOMIC DNA]</scope>
</reference>